<dbReference type="EMBL" id="CP101527">
    <property type="protein sequence ID" value="UZW73284.1"/>
    <property type="molecule type" value="Genomic_DNA"/>
</dbReference>
<dbReference type="PANTHER" id="PTHR38684:SF1">
    <property type="entry name" value="PROTEIN AMPE"/>
    <property type="match status" value="1"/>
</dbReference>
<dbReference type="Pfam" id="PF17113">
    <property type="entry name" value="AmpE"/>
    <property type="match status" value="1"/>
</dbReference>
<dbReference type="KEGG" id="asem:NNL22_09480"/>
<dbReference type="InterPro" id="IPR031347">
    <property type="entry name" value="AmpE"/>
</dbReference>
<evidence type="ECO:0000313" key="2">
    <source>
        <dbReference type="EMBL" id="UZW73284.1"/>
    </source>
</evidence>
<evidence type="ECO:0000256" key="1">
    <source>
        <dbReference type="SAM" id="Phobius"/>
    </source>
</evidence>
<dbReference type="GO" id="GO:0005886">
    <property type="term" value="C:plasma membrane"/>
    <property type="evidence" value="ECO:0007669"/>
    <property type="project" value="TreeGrafter"/>
</dbReference>
<feature type="transmembrane region" description="Helical" evidence="1">
    <location>
        <begin position="192"/>
        <end position="212"/>
    </location>
</feature>
<feature type="transmembrane region" description="Helical" evidence="1">
    <location>
        <begin position="151"/>
        <end position="172"/>
    </location>
</feature>
<feature type="transmembrane region" description="Helical" evidence="1">
    <location>
        <begin position="274"/>
        <end position="293"/>
    </location>
</feature>
<keyword evidence="1" id="KW-1133">Transmembrane helix</keyword>
<name>A0A9E8HF37_9ALTE</name>
<feature type="transmembrane region" description="Helical" evidence="1">
    <location>
        <begin position="72"/>
        <end position="91"/>
    </location>
</feature>
<dbReference type="RefSeq" id="WP_251812997.1">
    <property type="nucleotide sequence ID" value="NZ_CP101527.1"/>
</dbReference>
<keyword evidence="1" id="KW-0812">Transmembrane</keyword>
<feature type="transmembrane region" description="Helical" evidence="1">
    <location>
        <begin position="46"/>
        <end position="66"/>
    </location>
</feature>
<sequence>MSFVALLISYFLQQKMDWPLSAQFDRLTLKLLRPEQFSIMAKNNTAAFCLLTLILLAYFSLVYVIFFLIADIFYGALSLLLQTFILLLVFGQKGFKRDLERYLIAWKRGDFEAAAINQQAICGESARLLRDPITMQNDVSKMLLYHNFNRFFLIAFWFMVAGPAMVIVVRVVDLVSQGSSHQLRRASEKVKTIFEWLPARLLAMTFTLTGNFKRSITSCSKYFLDVTTDTSALLVEVASNTLDSFYFNNKVDTSMDQSRLITIGVNGIGGIRSLLSRSMAFWLGVCAIIVIFSV</sequence>
<gene>
    <name evidence="2" type="primary">ampE</name>
    <name evidence="2" type="ORF">NNL22_09480</name>
</gene>
<dbReference type="AlphaFoldDB" id="A0A9E8HF37"/>
<organism evidence="2 3">
    <name type="scientific">Alkalimarinus sediminis</name>
    <dbReference type="NCBI Taxonomy" id="1632866"/>
    <lineage>
        <taxon>Bacteria</taxon>
        <taxon>Pseudomonadati</taxon>
        <taxon>Pseudomonadota</taxon>
        <taxon>Gammaproteobacteria</taxon>
        <taxon>Alteromonadales</taxon>
        <taxon>Alteromonadaceae</taxon>
        <taxon>Alkalimarinus</taxon>
    </lineage>
</organism>
<dbReference type="PANTHER" id="PTHR38684">
    <property type="entry name" value="PROTEIN AMPE"/>
    <property type="match status" value="1"/>
</dbReference>
<reference evidence="2" key="1">
    <citation type="submission" date="2022-07" db="EMBL/GenBank/DDBJ databases">
        <title>Alkalimarinus sp. nov., isolated from gut of a Alitta virens.</title>
        <authorList>
            <person name="Yang A.I."/>
            <person name="Shin N.-R."/>
        </authorList>
    </citation>
    <scope>NUCLEOTIDE SEQUENCE</scope>
    <source>
        <strain evidence="2">FA028</strain>
    </source>
</reference>
<keyword evidence="3" id="KW-1185">Reference proteome</keyword>
<keyword evidence="1" id="KW-0472">Membrane</keyword>
<dbReference type="InterPro" id="IPR052966">
    <property type="entry name" value="Beta-lactamase_Reg"/>
</dbReference>
<dbReference type="Proteomes" id="UP001164472">
    <property type="component" value="Chromosome"/>
</dbReference>
<protein>
    <submittedName>
        <fullName evidence="2">Regulatory signaling modulator protein AmpE</fullName>
    </submittedName>
</protein>
<dbReference type="GO" id="GO:0046677">
    <property type="term" value="P:response to antibiotic"/>
    <property type="evidence" value="ECO:0007669"/>
    <property type="project" value="TreeGrafter"/>
</dbReference>
<proteinExistence type="predicted"/>
<evidence type="ECO:0000313" key="3">
    <source>
        <dbReference type="Proteomes" id="UP001164472"/>
    </source>
</evidence>
<accession>A0A9E8HF37</accession>